<evidence type="ECO:0000259" key="5">
    <source>
        <dbReference type="PROSITE" id="PS00388"/>
    </source>
</evidence>
<dbReference type="SMART" id="SM00948">
    <property type="entry name" value="Proteasome_A_N"/>
    <property type="match status" value="1"/>
</dbReference>
<evidence type="ECO:0000256" key="4">
    <source>
        <dbReference type="SAM" id="MobiDB-lite"/>
    </source>
</evidence>
<proteinExistence type="inferred from homology"/>
<evidence type="ECO:0000256" key="3">
    <source>
        <dbReference type="PROSITE-ProRule" id="PRU00808"/>
    </source>
</evidence>
<dbReference type="SUPFAM" id="SSF56235">
    <property type="entry name" value="N-terminal nucleophile aminohydrolases (Ntn hydrolases)"/>
    <property type="match status" value="1"/>
</dbReference>
<evidence type="ECO:0000313" key="6">
    <source>
        <dbReference type="EMBL" id="KTA96348.1"/>
    </source>
</evidence>
<feature type="compositionally biased region" description="Acidic residues" evidence="4">
    <location>
        <begin position="247"/>
        <end position="263"/>
    </location>
</feature>
<sequence>MTSIGTGYDLSNSVFSPDGRNFQVEYANKAVENGATSIGIKFNDGVVFAVEKIITSKLLVPNKNLKIQTVDKHIGVVYSGLIPDGRHLVNRAREESQNFRKMYGSAIPVDAFAERVGQYVQAHTLFNSVRPFGVTAIFGGCDKNGPHLYMLEPSGTYWGYNGAATGKGRQTAKAELEKLLDKTPEMSAKEAAKHAARIIYMAHEDNKEKDFELELSWCSVSETNGVHKLVPKDILNEAIEYAKNEVNGDDDDSDSDSDSDNDNDNEKKDKDSDDEDVDTKKDADGDIQLE</sequence>
<dbReference type="VEuPathDB" id="FungiDB:B1J91_H06105g"/>
<dbReference type="Proteomes" id="UP000054886">
    <property type="component" value="Unassembled WGS sequence"/>
</dbReference>
<protein>
    <submittedName>
        <fullName evidence="6">Putative proteasome subunit alpha type-7</fullName>
    </submittedName>
</protein>
<dbReference type="GO" id="GO:0034515">
    <property type="term" value="C:proteasome storage granule"/>
    <property type="evidence" value="ECO:0007669"/>
    <property type="project" value="EnsemblFungi"/>
</dbReference>
<dbReference type="Pfam" id="PF10584">
    <property type="entry name" value="Proteasome_A_N"/>
    <property type="match status" value="1"/>
</dbReference>
<dbReference type="Gene3D" id="3.60.20.10">
    <property type="entry name" value="Glutamine Phosphoribosylpyrophosphate, subunit 1, domain 1"/>
    <property type="match status" value="1"/>
</dbReference>
<dbReference type="EMBL" id="LLZZ01000173">
    <property type="protein sequence ID" value="KTA96348.1"/>
    <property type="molecule type" value="Genomic_DNA"/>
</dbReference>
<feature type="region of interest" description="Disordered" evidence="4">
    <location>
        <begin position="242"/>
        <end position="290"/>
    </location>
</feature>
<accession>A0A0W0EA65</accession>
<dbReference type="VEuPathDB" id="FungiDB:GWK60_H06017"/>
<comment type="similarity">
    <text evidence="3">Belongs to the peptidase T1A family.</text>
</comment>
<evidence type="ECO:0000256" key="1">
    <source>
        <dbReference type="ARBA" id="ARBA00003542"/>
    </source>
</evidence>
<gene>
    <name evidence="6" type="ORF">AO440_002152</name>
</gene>
<dbReference type="OMA" id="RVSMYMH"/>
<organism evidence="6 7">
    <name type="scientific">Candida glabrata</name>
    <name type="common">Yeast</name>
    <name type="synonym">Torulopsis glabrata</name>
    <dbReference type="NCBI Taxonomy" id="5478"/>
    <lineage>
        <taxon>Eukaryota</taxon>
        <taxon>Fungi</taxon>
        <taxon>Dikarya</taxon>
        <taxon>Ascomycota</taxon>
        <taxon>Saccharomycotina</taxon>
        <taxon>Saccharomycetes</taxon>
        <taxon>Saccharomycetales</taxon>
        <taxon>Saccharomycetaceae</taxon>
        <taxon>Nakaseomyces</taxon>
    </lineage>
</organism>
<dbReference type="AlphaFoldDB" id="A0A0W0EA65"/>
<dbReference type="InterPro" id="IPR023332">
    <property type="entry name" value="Proteasome_alpha-type"/>
</dbReference>
<dbReference type="VEuPathDB" id="FungiDB:CAGL0H06105g"/>
<comment type="function">
    <text evidence="1">The proteasome degrades poly-ubiquitinated proteins in the cytoplasm and in the nucleus. It is essential for the regulated turnover of proteins and for the removal of misfolded proteins. The proteasome is a multicatalytic proteinase complex that is characterized by its ability to cleave peptides with Arg, Phe, Tyr, Leu, and Glu adjacent to the leaving group at neutral or slightly basic pH. It has an ATP-dependent proteolytic activity.</text>
</comment>
<reference evidence="6 7" key="1">
    <citation type="submission" date="2015-10" db="EMBL/GenBank/DDBJ databases">
        <title>Draft genomes sequences of Candida glabrata isolates 1A, 1B, 2A, 2B, 3A and 3B.</title>
        <authorList>
            <person name="Haavelsrud O.E."/>
            <person name="Gaustad P."/>
        </authorList>
    </citation>
    <scope>NUCLEOTIDE SEQUENCE [LARGE SCALE GENOMIC DNA]</scope>
    <source>
        <strain evidence="6">910700640</strain>
    </source>
</reference>
<dbReference type="FunFam" id="3.60.20.10:FF:000044">
    <property type="entry name" value="Probable proteasome subunit alpha type-7"/>
    <property type="match status" value="1"/>
</dbReference>
<dbReference type="InterPro" id="IPR029055">
    <property type="entry name" value="Ntn_hydrolases_N"/>
</dbReference>
<evidence type="ECO:0000256" key="2">
    <source>
        <dbReference type="ARBA" id="ARBA00022942"/>
    </source>
</evidence>
<dbReference type="InterPro" id="IPR001353">
    <property type="entry name" value="Proteasome_sua/b"/>
</dbReference>
<dbReference type="VEuPathDB" id="FungiDB:GVI51_H05951"/>
<dbReference type="InterPro" id="IPR000426">
    <property type="entry name" value="Proteasome_asu_N"/>
</dbReference>
<keyword evidence="2 3" id="KW-0647">Proteasome</keyword>
<dbReference type="Pfam" id="PF00227">
    <property type="entry name" value="Proteasome"/>
    <property type="match status" value="1"/>
</dbReference>
<dbReference type="GO" id="GO:0003729">
    <property type="term" value="F:mRNA binding"/>
    <property type="evidence" value="ECO:0007669"/>
    <property type="project" value="EnsemblFungi"/>
</dbReference>
<dbReference type="InterPro" id="IPR050115">
    <property type="entry name" value="Proteasome_alpha"/>
</dbReference>
<dbReference type="CDD" id="cd03751">
    <property type="entry name" value="proteasome_alpha_type_3"/>
    <property type="match status" value="1"/>
</dbReference>
<comment type="caution">
    <text evidence="6">The sequence shown here is derived from an EMBL/GenBank/DDBJ whole genome shotgun (WGS) entry which is preliminary data.</text>
</comment>
<dbReference type="GO" id="GO:0043161">
    <property type="term" value="P:proteasome-mediated ubiquitin-dependent protein catabolic process"/>
    <property type="evidence" value="ECO:0007669"/>
    <property type="project" value="EnsemblFungi"/>
</dbReference>
<dbReference type="GO" id="GO:0019773">
    <property type="term" value="C:proteasome core complex, alpha-subunit complex"/>
    <property type="evidence" value="ECO:0007669"/>
    <property type="project" value="UniProtKB-UniRule"/>
</dbReference>
<dbReference type="PROSITE" id="PS00388">
    <property type="entry name" value="PROTEASOME_ALPHA_1"/>
    <property type="match status" value="1"/>
</dbReference>
<dbReference type="PANTHER" id="PTHR11599">
    <property type="entry name" value="PROTEASOME SUBUNIT ALPHA/BETA"/>
    <property type="match status" value="1"/>
</dbReference>
<name>A0A0W0EA65_CANGB</name>
<dbReference type="PhylomeDB" id="A0A0W0EA65"/>
<evidence type="ECO:0000313" key="7">
    <source>
        <dbReference type="Proteomes" id="UP000054886"/>
    </source>
</evidence>
<dbReference type="VEuPathDB" id="FungiDB:GW608_H06105"/>
<dbReference type="GO" id="GO:0010499">
    <property type="term" value="P:proteasomal ubiquitin-independent protein catabolic process"/>
    <property type="evidence" value="ECO:0007669"/>
    <property type="project" value="EnsemblFungi"/>
</dbReference>
<feature type="domain" description="Proteasome alpha-type subunits" evidence="5">
    <location>
        <begin position="8"/>
        <end position="30"/>
    </location>
</feature>
<dbReference type="SMR" id="A0A0W0EA65"/>
<dbReference type="PROSITE" id="PS51475">
    <property type="entry name" value="PROTEASOME_ALPHA_2"/>
    <property type="match status" value="1"/>
</dbReference>